<evidence type="ECO:0000313" key="4">
    <source>
        <dbReference type="Proteomes" id="UP000539787"/>
    </source>
</evidence>
<feature type="domain" description="DNA mismatch repair protein MutS-like N-terminal" evidence="1">
    <location>
        <begin position="27"/>
        <end position="143"/>
    </location>
</feature>
<feature type="domain" description="DNA mismatch repair protein MutS connector" evidence="2">
    <location>
        <begin position="152"/>
        <end position="267"/>
    </location>
</feature>
<protein>
    <submittedName>
        <fullName evidence="3">DNA mismatch repair protein MutS</fullName>
    </submittedName>
</protein>
<sequence>MNARIDTGNEAFSAAELATAESRASATPMMEQYIEIKANNPGSLLFYRMGDFYELFFEDALEASRALGITLTKRGQHMGQDIPMCGVPVHAADDYLQKLISLGFRVAVCEQIEDPAEAKKRGGKSVVKRDVVRLVTPGTITEEKLLSPSESNYLMALTRIRASGEALLALAWIDISTGVFRLAETEASRLLADILRIDPRELILPDTIFHDPELKPVFDVLGRTAVPQPAVLFDSASAEGRIARYFGVATLDGFGTFSRAELAGGAAPLAYVE</sequence>
<gene>
    <name evidence="3" type="ORF">HX902_25375</name>
</gene>
<dbReference type="InterPro" id="IPR045076">
    <property type="entry name" value="MutS"/>
</dbReference>
<dbReference type="Gene3D" id="3.40.1170.10">
    <property type="entry name" value="DNA repair protein MutS, domain I"/>
    <property type="match status" value="1"/>
</dbReference>
<dbReference type="Pfam" id="PF05188">
    <property type="entry name" value="MutS_II"/>
    <property type="match status" value="1"/>
</dbReference>
<feature type="non-terminal residue" evidence="3">
    <location>
        <position position="273"/>
    </location>
</feature>
<reference evidence="3 4" key="1">
    <citation type="submission" date="2020-07" db="EMBL/GenBank/DDBJ databases">
        <authorList>
            <person name="Sun Q."/>
        </authorList>
    </citation>
    <scope>NUCLEOTIDE SEQUENCE [LARGE SCALE GENOMIC DNA]</scope>
    <source>
        <strain evidence="3 4">WYCCWR 11317</strain>
    </source>
</reference>
<evidence type="ECO:0000313" key="3">
    <source>
        <dbReference type="EMBL" id="MBA5804966.1"/>
    </source>
</evidence>
<comment type="caution">
    <text evidence="3">The sequence shown here is derived from an EMBL/GenBank/DDBJ whole genome shotgun (WGS) entry which is preliminary data.</text>
</comment>
<accession>A0ABR6AES2</accession>
<dbReference type="EMBL" id="JACGBJ010000017">
    <property type="protein sequence ID" value="MBA5804966.1"/>
    <property type="molecule type" value="Genomic_DNA"/>
</dbReference>
<dbReference type="InterPro" id="IPR036678">
    <property type="entry name" value="MutS_con_dom_sf"/>
</dbReference>
<evidence type="ECO:0000259" key="1">
    <source>
        <dbReference type="Pfam" id="PF01624"/>
    </source>
</evidence>
<dbReference type="InterPro" id="IPR007695">
    <property type="entry name" value="DNA_mismatch_repair_MutS-lik_N"/>
</dbReference>
<dbReference type="PANTHER" id="PTHR11361">
    <property type="entry name" value="DNA MISMATCH REPAIR PROTEIN MUTS FAMILY MEMBER"/>
    <property type="match status" value="1"/>
</dbReference>
<dbReference type="Pfam" id="PF01624">
    <property type="entry name" value="MutS_I"/>
    <property type="match status" value="1"/>
</dbReference>
<dbReference type="InterPro" id="IPR016151">
    <property type="entry name" value="DNA_mismatch_repair_MutS_N"/>
</dbReference>
<dbReference type="SUPFAM" id="SSF55271">
    <property type="entry name" value="DNA repair protein MutS, domain I"/>
    <property type="match status" value="1"/>
</dbReference>
<proteinExistence type="predicted"/>
<name>A0ABR6AES2_9HYPH</name>
<dbReference type="PANTHER" id="PTHR11361:SF34">
    <property type="entry name" value="DNA MISMATCH REPAIR PROTEIN MSH1, MITOCHONDRIAL"/>
    <property type="match status" value="1"/>
</dbReference>
<organism evidence="3 4">
    <name type="scientific">Rhizobium changzhiense</name>
    <dbReference type="NCBI Taxonomy" id="2692317"/>
    <lineage>
        <taxon>Bacteria</taxon>
        <taxon>Pseudomonadati</taxon>
        <taxon>Pseudomonadota</taxon>
        <taxon>Alphaproteobacteria</taxon>
        <taxon>Hyphomicrobiales</taxon>
        <taxon>Rhizobiaceae</taxon>
        <taxon>Rhizobium/Agrobacterium group</taxon>
        <taxon>Rhizobium</taxon>
    </lineage>
</organism>
<keyword evidence="4" id="KW-1185">Reference proteome</keyword>
<dbReference type="SUPFAM" id="SSF53150">
    <property type="entry name" value="DNA repair protein MutS, domain II"/>
    <property type="match status" value="1"/>
</dbReference>
<dbReference type="Proteomes" id="UP000539787">
    <property type="component" value="Unassembled WGS sequence"/>
</dbReference>
<evidence type="ECO:0000259" key="2">
    <source>
        <dbReference type="Pfam" id="PF05188"/>
    </source>
</evidence>
<dbReference type="InterPro" id="IPR007860">
    <property type="entry name" value="DNA_mmatch_repair_MutS_con_dom"/>
</dbReference>
<dbReference type="Gene3D" id="3.30.420.110">
    <property type="entry name" value="MutS, connector domain"/>
    <property type="match status" value="1"/>
</dbReference>